<protein>
    <submittedName>
        <fullName evidence="8">Sigma-54-dependent Fis family transcriptional regulator</fullName>
    </submittedName>
</protein>
<dbReference type="AlphaFoldDB" id="A0A369TCG8"/>
<dbReference type="EMBL" id="QPMH01000003">
    <property type="protein sequence ID" value="RDD62978.1"/>
    <property type="molecule type" value="Genomic_DNA"/>
</dbReference>
<sequence>MPLSFERSHAEACNVVRAASLSELPGRLRPDVSAVAVDAGNRRRGLVEVLQRTAAAFPAAKMLVVLDAESFHDDRVAAAFPPGRVQSVLVHPIDSAELTEALDRLLLLADFEGRAEQARGESGAEREPYMVGESRRMHETFDCIRRVARTDAPVLITGESGTGKELAARAIHEISDFCGGPFVAINCGGIPTDLIASELFGYEKGAFTGATQRKPGRVETAQDGTLFLDEIGDLPMPVQSHLLRFLQEGTLERVGGVSTLHVRTRIVAGTNVDLKEAVRQDRFREDLFYRLNVFQVEMPPLRERGEDVVILANYFLRRFAGDGDGERIEFSPSAVRMLKAHTWPGNVRELISAVRRGVVMCRHGRITARDLGLDGQDAHDEDTPSTLAEARERAERAAIAKALRRNRSRVGKAAETLGVSRITLYKLMKKYNMANPGEHSCSPDGGHEV</sequence>
<name>A0A369TCG8_9PROT</name>
<evidence type="ECO:0000256" key="5">
    <source>
        <dbReference type="ARBA" id="ARBA00023159"/>
    </source>
</evidence>
<evidence type="ECO:0000313" key="9">
    <source>
        <dbReference type="Proteomes" id="UP000253941"/>
    </source>
</evidence>
<keyword evidence="5" id="KW-0010">Activator</keyword>
<dbReference type="PROSITE" id="PS50045">
    <property type="entry name" value="SIGMA54_INTERACT_4"/>
    <property type="match status" value="1"/>
</dbReference>
<evidence type="ECO:0000313" key="8">
    <source>
        <dbReference type="EMBL" id="RDD62978.1"/>
    </source>
</evidence>
<dbReference type="Pfam" id="PF25601">
    <property type="entry name" value="AAA_lid_14"/>
    <property type="match status" value="1"/>
</dbReference>
<dbReference type="CDD" id="cd00009">
    <property type="entry name" value="AAA"/>
    <property type="match status" value="1"/>
</dbReference>
<dbReference type="Pfam" id="PF00158">
    <property type="entry name" value="Sigma54_activat"/>
    <property type="match status" value="1"/>
</dbReference>
<dbReference type="InterPro" id="IPR058031">
    <property type="entry name" value="AAA_lid_NorR"/>
</dbReference>
<dbReference type="InterPro" id="IPR002197">
    <property type="entry name" value="HTH_Fis"/>
</dbReference>
<dbReference type="InterPro" id="IPR027417">
    <property type="entry name" value="P-loop_NTPase"/>
</dbReference>
<organism evidence="8 9">
    <name type="scientific">Ferruginivarius sediminum</name>
    <dbReference type="NCBI Taxonomy" id="2661937"/>
    <lineage>
        <taxon>Bacteria</taxon>
        <taxon>Pseudomonadati</taxon>
        <taxon>Pseudomonadota</taxon>
        <taxon>Alphaproteobacteria</taxon>
        <taxon>Rhodospirillales</taxon>
        <taxon>Rhodospirillaceae</taxon>
        <taxon>Ferruginivarius</taxon>
    </lineage>
</organism>
<keyword evidence="6" id="KW-0804">Transcription</keyword>
<evidence type="ECO:0000256" key="1">
    <source>
        <dbReference type="ARBA" id="ARBA00022741"/>
    </source>
</evidence>
<dbReference type="GO" id="GO:0043565">
    <property type="term" value="F:sequence-specific DNA binding"/>
    <property type="evidence" value="ECO:0007669"/>
    <property type="project" value="InterPro"/>
</dbReference>
<keyword evidence="2" id="KW-0067">ATP-binding</keyword>
<dbReference type="InterPro" id="IPR003593">
    <property type="entry name" value="AAA+_ATPase"/>
</dbReference>
<keyword evidence="4" id="KW-0805">Transcription regulation</keyword>
<dbReference type="InterPro" id="IPR011006">
    <property type="entry name" value="CheY-like_superfamily"/>
</dbReference>
<dbReference type="RefSeq" id="WP_114580929.1">
    <property type="nucleotide sequence ID" value="NZ_QPMH01000003.1"/>
</dbReference>
<reference evidence="8 9" key="1">
    <citation type="submission" date="2018-07" db="EMBL/GenBank/DDBJ databases">
        <title>Venubactetium sediminum gen. nov., sp. nov., isolated from a marine solar saltern.</title>
        <authorList>
            <person name="Wang S."/>
        </authorList>
    </citation>
    <scope>NUCLEOTIDE SEQUENCE [LARGE SCALE GENOMIC DNA]</scope>
    <source>
        <strain evidence="8 9">WD2A32</strain>
    </source>
</reference>
<dbReference type="GO" id="GO:0006355">
    <property type="term" value="P:regulation of DNA-templated transcription"/>
    <property type="evidence" value="ECO:0007669"/>
    <property type="project" value="InterPro"/>
</dbReference>
<evidence type="ECO:0000256" key="3">
    <source>
        <dbReference type="ARBA" id="ARBA00023012"/>
    </source>
</evidence>
<dbReference type="Gene3D" id="1.10.10.60">
    <property type="entry name" value="Homeodomain-like"/>
    <property type="match status" value="1"/>
</dbReference>
<dbReference type="SMART" id="SM00382">
    <property type="entry name" value="AAA"/>
    <property type="match status" value="1"/>
</dbReference>
<dbReference type="Gene3D" id="1.10.8.60">
    <property type="match status" value="1"/>
</dbReference>
<dbReference type="InterPro" id="IPR002078">
    <property type="entry name" value="Sigma_54_int"/>
</dbReference>
<dbReference type="SUPFAM" id="SSF52172">
    <property type="entry name" value="CheY-like"/>
    <property type="match status" value="1"/>
</dbReference>
<dbReference type="Gene3D" id="3.40.50.300">
    <property type="entry name" value="P-loop containing nucleotide triphosphate hydrolases"/>
    <property type="match status" value="1"/>
</dbReference>
<dbReference type="Pfam" id="PF02954">
    <property type="entry name" value="HTH_8"/>
    <property type="match status" value="1"/>
</dbReference>
<dbReference type="PRINTS" id="PR01590">
    <property type="entry name" value="HTHFIS"/>
</dbReference>
<dbReference type="GO" id="GO:0000160">
    <property type="term" value="P:phosphorelay signal transduction system"/>
    <property type="evidence" value="ECO:0007669"/>
    <property type="project" value="UniProtKB-KW"/>
</dbReference>
<dbReference type="Proteomes" id="UP000253941">
    <property type="component" value="Unassembled WGS sequence"/>
</dbReference>
<gene>
    <name evidence="8" type="ORF">DRB17_04175</name>
</gene>
<accession>A0A369TCG8</accession>
<dbReference type="PANTHER" id="PTHR32071">
    <property type="entry name" value="TRANSCRIPTIONAL REGULATORY PROTEIN"/>
    <property type="match status" value="1"/>
</dbReference>
<evidence type="ECO:0000256" key="6">
    <source>
        <dbReference type="ARBA" id="ARBA00023163"/>
    </source>
</evidence>
<proteinExistence type="predicted"/>
<evidence type="ECO:0000256" key="4">
    <source>
        <dbReference type="ARBA" id="ARBA00023015"/>
    </source>
</evidence>
<comment type="caution">
    <text evidence="8">The sequence shown here is derived from an EMBL/GenBank/DDBJ whole genome shotgun (WGS) entry which is preliminary data.</text>
</comment>
<dbReference type="InterPro" id="IPR009057">
    <property type="entry name" value="Homeodomain-like_sf"/>
</dbReference>
<dbReference type="PANTHER" id="PTHR32071:SF120">
    <property type="entry name" value="TRANSCRIPTIONAL REGULATOR-RELATED"/>
    <property type="match status" value="1"/>
</dbReference>
<keyword evidence="3" id="KW-0902">Two-component regulatory system</keyword>
<feature type="domain" description="Sigma-54 factor interaction" evidence="7">
    <location>
        <begin position="130"/>
        <end position="359"/>
    </location>
</feature>
<dbReference type="GO" id="GO:0005524">
    <property type="term" value="F:ATP binding"/>
    <property type="evidence" value="ECO:0007669"/>
    <property type="project" value="UniProtKB-KW"/>
</dbReference>
<keyword evidence="9" id="KW-1185">Reference proteome</keyword>
<keyword evidence="1" id="KW-0547">Nucleotide-binding</keyword>
<dbReference type="SUPFAM" id="SSF46689">
    <property type="entry name" value="Homeodomain-like"/>
    <property type="match status" value="1"/>
</dbReference>
<evidence type="ECO:0000259" key="7">
    <source>
        <dbReference type="PROSITE" id="PS50045"/>
    </source>
</evidence>
<evidence type="ECO:0000256" key="2">
    <source>
        <dbReference type="ARBA" id="ARBA00022840"/>
    </source>
</evidence>
<dbReference type="FunFam" id="3.40.50.300:FF:000006">
    <property type="entry name" value="DNA-binding transcriptional regulator NtrC"/>
    <property type="match status" value="1"/>
</dbReference>
<dbReference type="SUPFAM" id="SSF52540">
    <property type="entry name" value="P-loop containing nucleoside triphosphate hydrolases"/>
    <property type="match status" value="1"/>
</dbReference>